<feature type="domain" description="Flagellar hook-length control protein-like C-terminal" evidence="2">
    <location>
        <begin position="244"/>
        <end position="313"/>
    </location>
</feature>
<accession>A0ABT4ZIQ1</accession>
<gene>
    <name evidence="3" type="ORF">PAF17_17175</name>
</gene>
<comment type="caution">
    <text evidence="3">The sequence shown here is derived from an EMBL/GenBank/DDBJ whole genome shotgun (WGS) entry which is preliminary data.</text>
</comment>
<dbReference type="Proteomes" id="UP001165641">
    <property type="component" value="Unassembled WGS sequence"/>
</dbReference>
<feature type="region of interest" description="Disordered" evidence="1">
    <location>
        <begin position="303"/>
        <end position="341"/>
    </location>
</feature>
<keyword evidence="3" id="KW-0969">Cilium</keyword>
<dbReference type="Pfam" id="PF02120">
    <property type="entry name" value="Flg_hook"/>
    <property type="match status" value="1"/>
</dbReference>
<dbReference type="InterPro" id="IPR021136">
    <property type="entry name" value="Flagellar_hook_control-like_C"/>
</dbReference>
<name>A0ABT4ZIQ1_9RHOB</name>
<keyword evidence="4" id="KW-1185">Reference proteome</keyword>
<protein>
    <submittedName>
        <fullName evidence="3">Flagellar hook-length control protein FliK</fullName>
    </submittedName>
</protein>
<dbReference type="CDD" id="cd17470">
    <property type="entry name" value="T3SS_Flik_C"/>
    <property type="match status" value="1"/>
</dbReference>
<evidence type="ECO:0000313" key="3">
    <source>
        <dbReference type="EMBL" id="MDB6179225.1"/>
    </source>
</evidence>
<feature type="region of interest" description="Disordered" evidence="1">
    <location>
        <begin position="1"/>
        <end position="39"/>
    </location>
</feature>
<proteinExistence type="predicted"/>
<evidence type="ECO:0000313" key="4">
    <source>
        <dbReference type="Proteomes" id="UP001165641"/>
    </source>
</evidence>
<feature type="compositionally biased region" description="Low complexity" evidence="1">
    <location>
        <begin position="325"/>
        <end position="334"/>
    </location>
</feature>
<feature type="compositionally biased region" description="Basic and acidic residues" evidence="1">
    <location>
        <begin position="305"/>
        <end position="318"/>
    </location>
</feature>
<keyword evidence="3" id="KW-0966">Cell projection</keyword>
<dbReference type="InterPro" id="IPR038610">
    <property type="entry name" value="FliK-like_C_sf"/>
</dbReference>
<dbReference type="Gene3D" id="3.30.750.140">
    <property type="match status" value="1"/>
</dbReference>
<feature type="region of interest" description="Disordered" evidence="1">
    <location>
        <begin position="54"/>
        <end position="73"/>
    </location>
</feature>
<dbReference type="RefSeq" id="WP_271890329.1">
    <property type="nucleotide sequence ID" value="NZ_JAQBIE010000029.1"/>
</dbReference>
<reference evidence="3" key="1">
    <citation type="submission" date="2022-12" db="EMBL/GenBank/DDBJ databases">
        <title>Paracoccus onchidii sp. nov., isolated from a marine invertebrate from the South China Sea.</title>
        <authorList>
            <person name="Xu S."/>
            <person name="Liu Z."/>
            <person name="Xu Y."/>
        </authorList>
    </citation>
    <scope>NUCLEOTIDE SEQUENCE</scope>
    <source>
        <strain evidence="3">Z330</strain>
    </source>
</reference>
<sequence length="354" mass="38147">MNGEQLVNILSASPKGGDRTPAIVLPVDPTDTAPADTAPVDTGFERLWASDVVQHEPAKSDPKLAPHRANDTADHLADEDVLDLDQADTHPEPLILILERMTGVTASVPEMKRSLPVEATPTANKSADSRLPSIDPDVSEGSDGVELPEGDAKRLTGKTANSEMPATRSLPPETHPAKAATAPAELASDHDPGASPQPSEHLQTLAMKEQTHALPTLPQVTSVHQTRPVMRQITDAIVTTFEDQVEITLSPEELGRIRMTVMGNDRTPNIAIWVERPEVMNLIRRNAATLQEQFAEAGFDGATFEFHDEPPSHPDSQKHRGSRDSVVSVAPPSSQANPTATGRVFIDGRIDIRL</sequence>
<evidence type="ECO:0000256" key="1">
    <source>
        <dbReference type="SAM" id="MobiDB-lite"/>
    </source>
</evidence>
<evidence type="ECO:0000259" key="2">
    <source>
        <dbReference type="Pfam" id="PF02120"/>
    </source>
</evidence>
<feature type="region of interest" description="Disordered" evidence="1">
    <location>
        <begin position="112"/>
        <end position="201"/>
    </location>
</feature>
<organism evidence="3 4">
    <name type="scientific">Paracoccus onchidii</name>
    <dbReference type="NCBI Taxonomy" id="3017813"/>
    <lineage>
        <taxon>Bacteria</taxon>
        <taxon>Pseudomonadati</taxon>
        <taxon>Pseudomonadota</taxon>
        <taxon>Alphaproteobacteria</taxon>
        <taxon>Rhodobacterales</taxon>
        <taxon>Paracoccaceae</taxon>
        <taxon>Paracoccus</taxon>
    </lineage>
</organism>
<dbReference type="EMBL" id="JAQBIE010000029">
    <property type="protein sequence ID" value="MDB6179225.1"/>
    <property type="molecule type" value="Genomic_DNA"/>
</dbReference>
<feature type="compositionally biased region" description="Low complexity" evidence="1">
    <location>
        <begin position="177"/>
        <end position="186"/>
    </location>
</feature>
<keyword evidence="3" id="KW-0282">Flagellum</keyword>
<feature type="compositionally biased region" description="Low complexity" evidence="1">
    <location>
        <begin position="26"/>
        <end position="39"/>
    </location>
</feature>